<evidence type="ECO:0000313" key="3">
    <source>
        <dbReference type="EnsemblPlants" id="KRH02361"/>
    </source>
</evidence>
<evidence type="ECO:0000313" key="4">
    <source>
        <dbReference type="Proteomes" id="UP000008827"/>
    </source>
</evidence>
<protein>
    <submittedName>
        <fullName evidence="2 3">Uncharacterized protein</fullName>
    </submittedName>
</protein>
<dbReference type="Gramene" id="KRH02361">
    <property type="protein sequence ID" value="KRH02361"/>
    <property type="gene ID" value="GLYMA_17G033900"/>
</dbReference>
<evidence type="ECO:0000256" key="1">
    <source>
        <dbReference type="SAM" id="MobiDB-lite"/>
    </source>
</evidence>
<organism evidence="2">
    <name type="scientific">Glycine max</name>
    <name type="common">Soybean</name>
    <name type="synonym">Glycine hispida</name>
    <dbReference type="NCBI Taxonomy" id="3847"/>
    <lineage>
        <taxon>Eukaryota</taxon>
        <taxon>Viridiplantae</taxon>
        <taxon>Streptophyta</taxon>
        <taxon>Embryophyta</taxon>
        <taxon>Tracheophyta</taxon>
        <taxon>Spermatophyta</taxon>
        <taxon>Magnoliopsida</taxon>
        <taxon>eudicotyledons</taxon>
        <taxon>Gunneridae</taxon>
        <taxon>Pentapetalae</taxon>
        <taxon>rosids</taxon>
        <taxon>fabids</taxon>
        <taxon>Fabales</taxon>
        <taxon>Fabaceae</taxon>
        <taxon>Papilionoideae</taxon>
        <taxon>50 kb inversion clade</taxon>
        <taxon>NPAAA clade</taxon>
        <taxon>indigoferoid/millettioid clade</taxon>
        <taxon>Phaseoleae</taxon>
        <taxon>Glycine</taxon>
        <taxon>Glycine subgen. Soja</taxon>
    </lineage>
</organism>
<dbReference type="Gramene" id="KRH02362">
    <property type="protein sequence ID" value="KRH02362"/>
    <property type="gene ID" value="GLYMA_17G033900"/>
</dbReference>
<proteinExistence type="predicted"/>
<reference evidence="2 3" key="1">
    <citation type="journal article" date="2010" name="Nature">
        <title>Genome sequence of the palaeopolyploid soybean.</title>
        <authorList>
            <person name="Schmutz J."/>
            <person name="Cannon S.B."/>
            <person name="Schlueter J."/>
            <person name="Ma J."/>
            <person name="Mitros T."/>
            <person name="Nelson W."/>
            <person name="Hyten D.L."/>
            <person name="Song Q."/>
            <person name="Thelen J.J."/>
            <person name="Cheng J."/>
            <person name="Xu D."/>
            <person name="Hellsten U."/>
            <person name="May G.D."/>
            <person name="Yu Y."/>
            <person name="Sakurai T."/>
            <person name="Umezawa T."/>
            <person name="Bhattacharyya M.K."/>
            <person name="Sandhu D."/>
            <person name="Valliyodan B."/>
            <person name="Lindquist E."/>
            <person name="Peto M."/>
            <person name="Grant D."/>
            <person name="Shu S."/>
            <person name="Goodstein D."/>
            <person name="Barry K."/>
            <person name="Futrell-Griggs M."/>
            <person name="Abernathy B."/>
            <person name="Du J."/>
            <person name="Tian Z."/>
            <person name="Zhu L."/>
            <person name="Gill N."/>
            <person name="Joshi T."/>
            <person name="Libault M."/>
            <person name="Sethuraman A."/>
            <person name="Zhang X.-C."/>
            <person name="Shinozaki K."/>
            <person name="Nguyen H.T."/>
            <person name="Wing R.A."/>
            <person name="Cregan P."/>
            <person name="Specht J."/>
            <person name="Grimwood J."/>
            <person name="Rokhsar D."/>
            <person name="Stacey G."/>
            <person name="Shoemaker R.C."/>
            <person name="Jackson S.A."/>
        </authorList>
    </citation>
    <scope>NUCLEOTIDE SEQUENCE</scope>
    <source>
        <strain evidence="3">cv. Williams 82</strain>
        <tissue evidence="2">Callus</tissue>
    </source>
</reference>
<dbReference type="EMBL" id="CM000850">
    <property type="protein sequence ID" value="KRH02362.1"/>
    <property type="molecule type" value="Genomic_DNA"/>
</dbReference>
<accession>A0A0R0FHH7</accession>
<dbReference type="AlphaFoldDB" id="A0A0R0FHH7"/>
<sequence>MSRFPLTTHQPPPHKGTTASARCDNNPPNRVDPPHDVDDPSPVSPSPTMDLVLVCFSFLFRREPSLRSK</sequence>
<gene>
    <name evidence="2" type="ORF">GLYMA_17G033900</name>
</gene>
<dbReference type="EnsemblPlants" id="KRH02362">
    <property type="protein sequence ID" value="KRH02362"/>
    <property type="gene ID" value="GLYMA_17G033900"/>
</dbReference>
<reference evidence="3" key="2">
    <citation type="submission" date="2018-02" db="UniProtKB">
        <authorList>
            <consortium name="EnsemblPlants"/>
        </authorList>
    </citation>
    <scope>IDENTIFICATION</scope>
    <source>
        <strain evidence="3">Williams 82</strain>
    </source>
</reference>
<dbReference type="InParanoid" id="A0A0R0FHH7"/>
<dbReference type="Proteomes" id="UP000008827">
    <property type="component" value="Chromosome 17"/>
</dbReference>
<dbReference type="EMBL" id="CM000850">
    <property type="protein sequence ID" value="KRH02361.1"/>
    <property type="molecule type" value="Genomic_DNA"/>
</dbReference>
<dbReference type="EnsemblPlants" id="KRH02361">
    <property type="protein sequence ID" value="KRH02361"/>
    <property type="gene ID" value="GLYMA_17G033900"/>
</dbReference>
<keyword evidence="4" id="KW-1185">Reference proteome</keyword>
<feature type="region of interest" description="Disordered" evidence="1">
    <location>
        <begin position="1"/>
        <end position="46"/>
    </location>
</feature>
<name>A0A0R0FHH7_SOYBN</name>
<evidence type="ECO:0000313" key="2">
    <source>
        <dbReference type="EMBL" id="KRH02361.1"/>
    </source>
</evidence>
<reference evidence="2" key="3">
    <citation type="submission" date="2018-07" db="EMBL/GenBank/DDBJ databases">
        <title>WGS assembly of Glycine max.</title>
        <authorList>
            <person name="Schmutz J."/>
            <person name="Cannon S."/>
            <person name="Schlueter J."/>
            <person name="Ma J."/>
            <person name="Mitros T."/>
            <person name="Nelson W."/>
            <person name="Hyten D."/>
            <person name="Song Q."/>
            <person name="Thelen J."/>
            <person name="Cheng J."/>
            <person name="Xu D."/>
            <person name="Hellsten U."/>
            <person name="May G."/>
            <person name="Yu Y."/>
            <person name="Sakurai T."/>
            <person name="Umezawa T."/>
            <person name="Bhattacharyya M."/>
            <person name="Sandhu D."/>
            <person name="Valliyodan B."/>
            <person name="Lindquist E."/>
            <person name="Peto M."/>
            <person name="Grant D."/>
            <person name="Shu S."/>
            <person name="Goodstein D."/>
            <person name="Barry K."/>
            <person name="Futrell-Griggs M."/>
            <person name="Abernathy B."/>
            <person name="Du J."/>
            <person name="Tian Z."/>
            <person name="Zhu L."/>
            <person name="Gill N."/>
            <person name="Joshi T."/>
            <person name="Libault M."/>
            <person name="Sethuraman A."/>
            <person name="Zhang X."/>
            <person name="Shinozaki K."/>
            <person name="Nguyen H."/>
            <person name="Wing R."/>
            <person name="Cregan P."/>
            <person name="Specht J."/>
            <person name="Grimwood J."/>
            <person name="Rokhsar D."/>
            <person name="Stacey G."/>
            <person name="Shoemaker R."/>
            <person name="Jackson S."/>
        </authorList>
    </citation>
    <scope>NUCLEOTIDE SEQUENCE</scope>
    <source>
        <tissue evidence="2">Callus</tissue>
    </source>
</reference>